<comment type="similarity">
    <text evidence="1">Belongs to the CWC26 family.</text>
</comment>
<proteinExistence type="inferred from homology"/>
<dbReference type="Pfam" id="PF09736">
    <property type="entry name" value="Bud13"/>
    <property type="match status" value="1"/>
</dbReference>
<keyword evidence="4" id="KW-1185">Reference proteome</keyword>
<dbReference type="InterPro" id="IPR051112">
    <property type="entry name" value="CWC26_splicing_factor"/>
</dbReference>
<feature type="compositionally biased region" description="Basic and acidic residues" evidence="2">
    <location>
        <begin position="121"/>
        <end position="134"/>
    </location>
</feature>
<dbReference type="GO" id="GO:0070274">
    <property type="term" value="C:RES complex"/>
    <property type="evidence" value="ECO:0007669"/>
    <property type="project" value="TreeGrafter"/>
</dbReference>
<dbReference type="InterPro" id="IPR012677">
    <property type="entry name" value="Nucleotide-bd_a/b_plait_sf"/>
</dbReference>
<dbReference type="PANTHER" id="PTHR31809">
    <property type="entry name" value="BUD13 HOMOLOG"/>
    <property type="match status" value="1"/>
</dbReference>
<reference evidence="3" key="1">
    <citation type="submission" date="2023-03" db="EMBL/GenBank/DDBJ databases">
        <title>Mating type loci evolution in Malassezia.</title>
        <authorList>
            <person name="Coelho M.A."/>
        </authorList>
    </citation>
    <scope>NUCLEOTIDE SEQUENCE</scope>
    <source>
        <strain evidence="3">CBS 9557</strain>
    </source>
</reference>
<protein>
    <submittedName>
        <fullName evidence="3">Pre-mRNA-splicing factor cwc26</fullName>
    </submittedName>
</protein>
<evidence type="ECO:0000313" key="3">
    <source>
        <dbReference type="EMBL" id="WFD27996.1"/>
    </source>
</evidence>
<accession>A0AAF0J3C3</accession>
<gene>
    <name evidence="3" type="primary">CWC26</name>
    <name evidence="3" type="ORF">MNAN1_003004</name>
</gene>
<feature type="compositionally biased region" description="Polar residues" evidence="2">
    <location>
        <begin position="80"/>
        <end position="92"/>
    </location>
</feature>
<dbReference type="AlphaFoldDB" id="A0AAF0J3C3"/>
<organism evidence="3 4">
    <name type="scientific">Malassezia nana</name>
    <dbReference type="NCBI Taxonomy" id="180528"/>
    <lineage>
        <taxon>Eukaryota</taxon>
        <taxon>Fungi</taxon>
        <taxon>Dikarya</taxon>
        <taxon>Basidiomycota</taxon>
        <taxon>Ustilaginomycotina</taxon>
        <taxon>Malasseziomycetes</taxon>
        <taxon>Malasseziales</taxon>
        <taxon>Malasseziaceae</taxon>
        <taxon>Malassezia</taxon>
    </lineage>
</organism>
<dbReference type="InterPro" id="IPR018609">
    <property type="entry name" value="Bud13"/>
</dbReference>
<evidence type="ECO:0000313" key="4">
    <source>
        <dbReference type="Proteomes" id="UP001213623"/>
    </source>
</evidence>
<dbReference type="GO" id="GO:0005684">
    <property type="term" value="C:U2-type spliceosomal complex"/>
    <property type="evidence" value="ECO:0007669"/>
    <property type="project" value="TreeGrafter"/>
</dbReference>
<evidence type="ECO:0000256" key="1">
    <source>
        <dbReference type="ARBA" id="ARBA00011069"/>
    </source>
</evidence>
<dbReference type="PANTHER" id="PTHR31809:SF0">
    <property type="entry name" value="BUD13 HOMOLOG"/>
    <property type="match status" value="1"/>
</dbReference>
<dbReference type="Proteomes" id="UP001213623">
    <property type="component" value="Chromosome 5"/>
</dbReference>
<dbReference type="Gene3D" id="3.30.70.330">
    <property type="match status" value="1"/>
</dbReference>
<name>A0AAF0J3C3_9BASI</name>
<sequence length="508" mass="56197">MRDEQLQRYLAEHYYSGAKSDAILAKYGDAKKKKKKRSQAEPPSAADTMTIRDASSVYFGGADDEDEEMPEPIGPVVTESAPSAKSQKSRWTSVRAPVPESEPVPASEPAPAPKAGLMTREQLRAQRQAREASERAMTPTDEPSAPPTETVYRDAQGRRIDMAEEEARLKSEAEERARKDQERAQWNRGLVQRRAEAQQRAELAAVQDERVTKYADDARWNASLREQEHWDDPARAFLTKRASRRVTRPRYEGPAPLPNRFGIQPGYRWDGVDRSNGFERKLLVSINNTQRIQSEHHASTDMSSLMLPLPLVSPLATHVIELSHFSPALHTRDLHAIFARWNNVDNTVYRIKWLNDTTVYILFTDASIAKKAYLALLSAPSPLLRTDYNGTPPPDDAGEPCARLTGTTYATVRPFEGPEAAALLAQAGIATNSLPASLAPSAWAAPQTEAAPRTHRRIVSAAPSAPSQWGMRPPKEALRGPGRRVVSSGGDANGLDASRHTRSTYPCT</sequence>
<dbReference type="GO" id="GO:0003723">
    <property type="term" value="F:RNA binding"/>
    <property type="evidence" value="ECO:0007669"/>
    <property type="project" value="TreeGrafter"/>
</dbReference>
<feature type="compositionally biased region" description="Pro residues" evidence="2">
    <location>
        <begin position="100"/>
        <end position="112"/>
    </location>
</feature>
<dbReference type="GO" id="GO:0000398">
    <property type="term" value="P:mRNA splicing, via spliceosome"/>
    <property type="evidence" value="ECO:0007669"/>
    <property type="project" value="TreeGrafter"/>
</dbReference>
<feature type="compositionally biased region" description="Basic and acidic residues" evidence="2">
    <location>
        <begin position="151"/>
        <end position="183"/>
    </location>
</feature>
<feature type="region of interest" description="Disordered" evidence="2">
    <location>
        <begin position="461"/>
        <end position="508"/>
    </location>
</feature>
<dbReference type="EMBL" id="CP119896">
    <property type="protein sequence ID" value="WFD27996.1"/>
    <property type="molecule type" value="Genomic_DNA"/>
</dbReference>
<evidence type="ECO:0000256" key="2">
    <source>
        <dbReference type="SAM" id="MobiDB-lite"/>
    </source>
</evidence>
<feature type="compositionally biased region" description="Low complexity" evidence="2">
    <location>
        <begin position="479"/>
        <end position="490"/>
    </location>
</feature>
<feature type="region of interest" description="Disordered" evidence="2">
    <location>
        <begin position="29"/>
        <end position="183"/>
    </location>
</feature>